<name>A0A3N4W1K9_9PAST</name>
<evidence type="ECO:0000256" key="1">
    <source>
        <dbReference type="ARBA" id="ARBA00006484"/>
    </source>
</evidence>
<dbReference type="Gene3D" id="3.40.50.720">
    <property type="entry name" value="NAD(P)-binding Rossmann-like Domain"/>
    <property type="match status" value="1"/>
</dbReference>
<evidence type="ECO:0000313" key="4">
    <source>
        <dbReference type="EMBL" id="RPE86229.1"/>
    </source>
</evidence>
<dbReference type="AlphaFoldDB" id="A0A3N4W1K9"/>
<dbReference type="PANTHER" id="PTHR43976:SF16">
    <property type="entry name" value="SHORT-CHAIN DEHYDROGENASE_REDUCTASE FAMILY PROTEIN"/>
    <property type="match status" value="1"/>
</dbReference>
<organism evidence="4 5">
    <name type="scientific">Vespertiliibacter pulmonis</name>
    <dbReference type="NCBI Taxonomy" id="1443036"/>
    <lineage>
        <taxon>Bacteria</taxon>
        <taxon>Pseudomonadati</taxon>
        <taxon>Pseudomonadota</taxon>
        <taxon>Gammaproteobacteria</taxon>
        <taxon>Pasteurellales</taxon>
        <taxon>Pasteurellaceae</taxon>
        <taxon>Vespertiliibacter</taxon>
    </lineage>
</organism>
<protein>
    <submittedName>
        <fullName evidence="4">NADP-dependent 3-hydroxy acid dehydrogenase YdfG</fullName>
    </submittedName>
</protein>
<dbReference type="Pfam" id="PF00106">
    <property type="entry name" value="adh_short"/>
    <property type="match status" value="1"/>
</dbReference>
<dbReference type="RefSeq" id="WP_124210775.1">
    <property type="nucleotide sequence ID" value="NZ_CP016615.1"/>
</dbReference>
<dbReference type="PRINTS" id="PR00080">
    <property type="entry name" value="SDRFAMILY"/>
</dbReference>
<dbReference type="SUPFAM" id="SSF51735">
    <property type="entry name" value="NAD(P)-binding Rossmann-fold domains"/>
    <property type="match status" value="1"/>
</dbReference>
<keyword evidence="5" id="KW-1185">Reference proteome</keyword>
<accession>A0A3N4W1K9</accession>
<dbReference type="InterPro" id="IPR051911">
    <property type="entry name" value="SDR_oxidoreductase"/>
</dbReference>
<proteinExistence type="inferred from homology"/>
<dbReference type="InterPro" id="IPR036291">
    <property type="entry name" value="NAD(P)-bd_dom_sf"/>
</dbReference>
<evidence type="ECO:0000256" key="3">
    <source>
        <dbReference type="RuleBase" id="RU000363"/>
    </source>
</evidence>
<keyword evidence="2" id="KW-0560">Oxidoreductase</keyword>
<dbReference type="CDD" id="cd05374">
    <property type="entry name" value="17beta-HSD-like_SDR_c"/>
    <property type="match status" value="1"/>
</dbReference>
<dbReference type="Proteomes" id="UP000281691">
    <property type="component" value="Unassembled WGS sequence"/>
</dbReference>
<dbReference type="PANTHER" id="PTHR43976">
    <property type="entry name" value="SHORT CHAIN DEHYDROGENASE"/>
    <property type="match status" value="1"/>
</dbReference>
<dbReference type="InterPro" id="IPR002347">
    <property type="entry name" value="SDR_fam"/>
</dbReference>
<dbReference type="OrthoDB" id="9810734at2"/>
<comment type="caution">
    <text evidence="4">The sequence shown here is derived from an EMBL/GenBank/DDBJ whole genome shotgun (WGS) entry which is preliminary data.</text>
</comment>
<dbReference type="PRINTS" id="PR00081">
    <property type="entry name" value="GDHRDH"/>
</dbReference>
<dbReference type="GO" id="GO:0016491">
    <property type="term" value="F:oxidoreductase activity"/>
    <property type="evidence" value="ECO:0007669"/>
    <property type="project" value="UniProtKB-KW"/>
</dbReference>
<reference evidence="4 5" key="1">
    <citation type="submission" date="2018-11" db="EMBL/GenBank/DDBJ databases">
        <title>Genomic Encyclopedia of Type Strains, Phase IV (KMG-IV): sequencing the most valuable type-strain genomes for metagenomic binning, comparative biology and taxonomic classification.</title>
        <authorList>
            <person name="Goeker M."/>
        </authorList>
    </citation>
    <scope>NUCLEOTIDE SEQUENCE [LARGE SCALE GENOMIC DNA]</scope>
    <source>
        <strain evidence="4 5">DSM 27238</strain>
    </source>
</reference>
<evidence type="ECO:0000256" key="2">
    <source>
        <dbReference type="ARBA" id="ARBA00023002"/>
    </source>
</evidence>
<dbReference type="EMBL" id="RKQP01000001">
    <property type="protein sequence ID" value="RPE86229.1"/>
    <property type="molecule type" value="Genomic_DNA"/>
</dbReference>
<evidence type="ECO:0000313" key="5">
    <source>
        <dbReference type="Proteomes" id="UP000281691"/>
    </source>
</evidence>
<comment type="similarity">
    <text evidence="1 3">Belongs to the short-chain dehydrogenases/reductases (SDR) family.</text>
</comment>
<sequence length="278" mass="30444">MTNNKVWLVTGASSGLGLTTVKTLLAQGYRVAATTRDVEKLKIAVGYSGENFLPITMKITDEIDIQRGIADILSTFGRIDVTVNNAGYIQVGAIEELSDKEIRDNFDINVFGMMNVIRAVMAVYRQQKSGRFLNISSISGSTTAPGQAIYSATKAAVIMLSEAVDYEGRDFNVRSIAVCPGGLRTNFLGGSARFPEHPLNEYSSVRQYEQAYRGLHQNQSGDPEKAAAALIELAEAENPPLRIYLGADSFGGAVRKNQEIMQEMQEWQPLSLSTRYDS</sequence>
<gene>
    <name evidence="4" type="ORF">EDC46_0622</name>
</gene>